<dbReference type="PANTHER" id="PTHR38025:SF1">
    <property type="entry name" value="TRP OPERON REPRESSOR"/>
    <property type="match status" value="1"/>
</dbReference>
<dbReference type="InterPro" id="IPR010921">
    <property type="entry name" value="Trp_repressor/repl_initiator"/>
</dbReference>
<dbReference type="Pfam" id="PF01371">
    <property type="entry name" value="Trp_repressor"/>
    <property type="match status" value="1"/>
</dbReference>
<evidence type="ECO:0000256" key="4">
    <source>
        <dbReference type="ARBA" id="ARBA00022491"/>
    </source>
</evidence>
<dbReference type="PANTHER" id="PTHR38025">
    <property type="entry name" value="TRP OPERON REPRESSOR"/>
    <property type="match status" value="1"/>
</dbReference>
<evidence type="ECO:0000256" key="5">
    <source>
        <dbReference type="ARBA" id="ARBA00023015"/>
    </source>
</evidence>
<proteinExistence type="inferred from homology"/>
<dbReference type="Gene3D" id="1.10.1270.10">
    <property type="entry name" value="TrpR-like"/>
    <property type="match status" value="1"/>
</dbReference>
<keyword evidence="3" id="KW-0963">Cytoplasm</keyword>
<keyword evidence="6" id="KW-0238">DNA-binding</keyword>
<organism evidence="8">
    <name type="scientific">Caldithrix abyssi</name>
    <dbReference type="NCBI Taxonomy" id="187145"/>
    <lineage>
        <taxon>Bacteria</taxon>
        <taxon>Pseudomonadati</taxon>
        <taxon>Calditrichota</taxon>
        <taxon>Calditrichia</taxon>
        <taxon>Calditrichales</taxon>
        <taxon>Calditrichaceae</taxon>
        <taxon>Caldithrix</taxon>
    </lineage>
</organism>
<evidence type="ECO:0000256" key="7">
    <source>
        <dbReference type="ARBA" id="ARBA00023163"/>
    </source>
</evidence>
<evidence type="ECO:0000256" key="2">
    <source>
        <dbReference type="ARBA" id="ARBA00007027"/>
    </source>
</evidence>
<dbReference type="GO" id="GO:0043565">
    <property type="term" value="F:sequence-specific DNA binding"/>
    <property type="evidence" value="ECO:0007669"/>
    <property type="project" value="InterPro"/>
</dbReference>
<evidence type="ECO:0000256" key="6">
    <source>
        <dbReference type="ARBA" id="ARBA00023125"/>
    </source>
</evidence>
<evidence type="ECO:0000256" key="1">
    <source>
        <dbReference type="ARBA" id="ARBA00004496"/>
    </source>
</evidence>
<evidence type="ECO:0000256" key="3">
    <source>
        <dbReference type="ARBA" id="ARBA00022490"/>
    </source>
</evidence>
<comment type="caution">
    <text evidence="8">The sequence shown here is derived from an EMBL/GenBank/DDBJ whole genome shotgun (WGS) entry which is preliminary data.</text>
</comment>
<dbReference type="SUPFAM" id="SSF48295">
    <property type="entry name" value="TrpR-like"/>
    <property type="match status" value="1"/>
</dbReference>
<evidence type="ECO:0000313" key="8">
    <source>
        <dbReference type="EMBL" id="HGY54812.1"/>
    </source>
</evidence>
<comment type="subcellular location">
    <subcellularLocation>
        <location evidence="1">Cytoplasm</location>
    </subcellularLocation>
</comment>
<dbReference type="InterPro" id="IPR000831">
    <property type="entry name" value="Trp_repress"/>
</dbReference>
<dbReference type="InterPro" id="IPR038116">
    <property type="entry name" value="TrpR-like_sf"/>
</dbReference>
<keyword evidence="7" id="KW-0804">Transcription</keyword>
<keyword evidence="4" id="KW-0678">Repressor</keyword>
<sequence>MENNFKEFIAVLARTSENKEIEELLKSLLTPAEIRDIGARWQIVKMLEQGISQRKIARELHVSLCKITRGSKELKKKNSLLKTVIQEITAQEDNA</sequence>
<dbReference type="AlphaFoldDB" id="A0A7V4WUV0"/>
<dbReference type="GO" id="GO:0005737">
    <property type="term" value="C:cytoplasm"/>
    <property type="evidence" value="ECO:0007669"/>
    <property type="project" value="UniProtKB-SubCell"/>
</dbReference>
<dbReference type="InterPro" id="IPR013335">
    <property type="entry name" value="Trp_repress_bac"/>
</dbReference>
<comment type="similarity">
    <text evidence="2">Belongs to the TrpR family.</text>
</comment>
<accession>A0A7V4WUV0</accession>
<dbReference type="GO" id="GO:0003700">
    <property type="term" value="F:DNA-binding transcription factor activity"/>
    <property type="evidence" value="ECO:0007669"/>
    <property type="project" value="InterPro"/>
</dbReference>
<dbReference type="EMBL" id="DRQG01000033">
    <property type="protein sequence ID" value="HGY54812.1"/>
    <property type="molecule type" value="Genomic_DNA"/>
</dbReference>
<gene>
    <name evidence="8" type="ORF">ENK44_03835</name>
</gene>
<keyword evidence="5" id="KW-0805">Transcription regulation</keyword>
<protein>
    <submittedName>
        <fullName evidence="8">Transcriptional regulator</fullName>
    </submittedName>
</protein>
<dbReference type="Proteomes" id="UP000885779">
    <property type="component" value="Unassembled WGS sequence"/>
</dbReference>
<reference evidence="8" key="1">
    <citation type="journal article" date="2020" name="mSystems">
        <title>Genome- and Community-Level Interaction Insights into Carbon Utilization and Element Cycling Functions of Hydrothermarchaeota in Hydrothermal Sediment.</title>
        <authorList>
            <person name="Zhou Z."/>
            <person name="Liu Y."/>
            <person name="Xu W."/>
            <person name="Pan J."/>
            <person name="Luo Z.H."/>
            <person name="Li M."/>
        </authorList>
    </citation>
    <scope>NUCLEOTIDE SEQUENCE [LARGE SCALE GENOMIC DNA]</scope>
    <source>
        <strain evidence="8">HyVt-577</strain>
    </source>
</reference>
<name>A0A7V4WUV0_CALAY</name>